<protein>
    <submittedName>
        <fullName evidence="2">SHOCT domain-containing protein</fullName>
    </submittedName>
</protein>
<accession>A0AAJ5W2U9</accession>
<dbReference type="EMBL" id="CP119321">
    <property type="protein sequence ID" value="WEK14697.1"/>
    <property type="molecule type" value="Genomic_DNA"/>
</dbReference>
<evidence type="ECO:0000313" key="3">
    <source>
        <dbReference type="Proteomes" id="UP001213972"/>
    </source>
</evidence>
<organism evidence="2 3">
    <name type="scientific">Candidatus Microbacterium phytovorans</name>
    <dbReference type="NCBI Taxonomy" id="3121374"/>
    <lineage>
        <taxon>Bacteria</taxon>
        <taxon>Bacillati</taxon>
        <taxon>Actinomycetota</taxon>
        <taxon>Actinomycetes</taxon>
        <taxon>Micrococcales</taxon>
        <taxon>Microbacteriaceae</taxon>
        <taxon>Microbacterium</taxon>
    </lineage>
</organism>
<feature type="transmembrane region" description="Helical" evidence="1">
    <location>
        <begin position="25"/>
        <end position="48"/>
    </location>
</feature>
<name>A0AAJ5W2U9_9MICO</name>
<evidence type="ECO:0000313" key="2">
    <source>
        <dbReference type="EMBL" id="WEK14697.1"/>
    </source>
</evidence>
<sequence length="118" mass="12611">MRAAELIDDIIIEPVDPTMGASAGFAGFFGVVVLLMVIGVIFSAVVGYRKYRILRDAGTDPFTVDAALAAKVLKSDVLAAPAAARSIEERLRELDDLLARGVITADEHREARAAALRD</sequence>
<dbReference type="AlphaFoldDB" id="A0AAJ5W2U9"/>
<reference evidence="2" key="1">
    <citation type="submission" date="2023-03" db="EMBL/GenBank/DDBJ databases">
        <title>Andean soil-derived lignocellulolytic bacterial consortium as a source of novel taxa and putative plastic-active enzymes.</title>
        <authorList>
            <person name="Diaz-Garcia L."/>
            <person name="Chuvochina M."/>
            <person name="Feuerriegel G."/>
            <person name="Bunk B."/>
            <person name="Sproer C."/>
            <person name="Streit W.R."/>
            <person name="Rodriguez L.M."/>
            <person name="Overmann J."/>
            <person name="Jimenez D.J."/>
        </authorList>
    </citation>
    <scope>NUCLEOTIDE SEQUENCE</scope>
    <source>
        <strain evidence="2">MAG 4610</strain>
    </source>
</reference>
<keyword evidence="1" id="KW-0472">Membrane</keyword>
<keyword evidence="1" id="KW-0812">Transmembrane</keyword>
<gene>
    <name evidence="2" type="ORF">P0Y48_05715</name>
</gene>
<dbReference type="Proteomes" id="UP001213972">
    <property type="component" value="Chromosome"/>
</dbReference>
<evidence type="ECO:0000256" key="1">
    <source>
        <dbReference type="SAM" id="Phobius"/>
    </source>
</evidence>
<keyword evidence="1" id="KW-1133">Transmembrane helix</keyword>
<proteinExistence type="predicted"/>